<evidence type="ECO:0000313" key="4">
    <source>
        <dbReference type="Proteomes" id="UP000282759"/>
    </source>
</evidence>
<dbReference type="Pfam" id="PF13439">
    <property type="entry name" value="Glyco_transf_4"/>
    <property type="match status" value="1"/>
</dbReference>
<dbReference type="Proteomes" id="UP000282759">
    <property type="component" value="Unassembled WGS sequence"/>
</dbReference>
<reference evidence="3 4" key="1">
    <citation type="submission" date="2019-01" db="EMBL/GenBank/DDBJ databases">
        <authorList>
            <person name="Chen W.-M."/>
        </authorList>
    </citation>
    <scope>NUCLEOTIDE SEQUENCE [LARGE SCALE GENOMIC DNA]</scope>
    <source>
        <strain evidence="3 4">YBJ-36</strain>
    </source>
</reference>
<evidence type="ECO:0000259" key="1">
    <source>
        <dbReference type="Pfam" id="PF00534"/>
    </source>
</evidence>
<feature type="domain" description="Glycosyl transferase family 1" evidence="1">
    <location>
        <begin position="212"/>
        <end position="361"/>
    </location>
</feature>
<dbReference type="PANTHER" id="PTHR12526:SF638">
    <property type="entry name" value="SPORE COAT PROTEIN SA"/>
    <property type="match status" value="1"/>
</dbReference>
<feature type="domain" description="Glycosyltransferase subfamily 4-like N-terminal" evidence="2">
    <location>
        <begin position="16"/>
        <end position="190"/>
    </location>
</feature>
<dbReference type="CDD" id="cd03823">
    <property type="entry name" value="GT4_ExpE7-like"/>
    <property type="match status" value="1"/>
</dbReference>
<dbReference type="InterPro" id="IPR028098">
    <property type="entry name" value="Glyco_trans_4-like_N"/>
</dbReference>
<comment type="caution">
    <text evidence="3">The sequence shown here is derived from an EMBL/GenBank/DDBJ whole genome shotgun (WGS) entry which is preliminary data.</text>
</comment>
<gene>
    <name evidence="3" type="ORF">EOD41_00570</name>
</gene>
<organism evidence="3 4">
    <name type="scientific">Mucilaginibacter limnophilus</name>
    <dbReference type="NCBI Taxonomy" id="1932778"/>
    <lineage>
        <taxon>Bacteria</taxon>
        <taxon>Pseudomonadati</taxon>
        <taxon>Bacteroidota</taxon>
        <taxon>Sphingobacteriia</taxon>
        <taxon>Sphingobacteriales</taxon>
        <taxon>Sphingobacteriaceae</taxon>
        <taxon>Mucilaginibacter</taxon>
    </lineage>
</organism>
<sequence length="409" mass="46060">MRILLVNTFYYPRFTGGAEVSVQQLAEGLVNTGHEVFVLTSAKKDRVYAVNNVTVIGCRQRNVFSTYDNTSNKPAFLKVLWHLVDSANVLQYFKFKRILKDIKPDIVHTNNIQGFSPLIWFAAKKHKIKLLHTMRDYYLLCHKCNLFSKSTNCEKLCGACKITHNIKSRFAGYPDGYVGISNHILQAHQKFLALHNTHVIFNSAQLALIPVSGSATGVITFGYIGRITPDKGVEYLVDELVKINPAQRASFKIIFAGKGEPEFIGRLKSKLGSIDYEFSGIVNSVDFYKSIDVLIVPALWNEPFGRTVIESLAYSVPVCQSDRGGLKEIFDKNSSWMFSPDEGVLSVLLSRILRNRKEIDEKKRKCAKHLAHFSPKTYINRHLELYGQLIEASACKAGEVPALHNEVVT</sequence>
<proteinExistence type="predicted"/>
<keyword evidence="4" id="KW-1185">Reference proteome</keyword>
<dbReference type="RefSeq" id="WP_127702843.1">
    <property type="nucleotide sequence ID" value="NZ_SACK01000001.1"/>
</dbReference>
<dbReference type="GO" id="GO:0016757">
    <property type="term" value="F:glycosyltransferase activity"/>
    <property type="evidence" value="ECO:0007669"/>
    <property type="project" value="InterPro"/>
</dbReference>
<dbReference type="InterPro" id="IPR001296">
    <property type="entry name" value="Glyco_trans_1"/>
</dbReference>
<evidence type="ECO:0000259" key="2">
    <source>
        <dbReference type="Pfam" id="PF13439"/>
    </source>
</evidence>
<dbReference type="PANTHER" id="PTHR12526">
    <property type="entry name" value="GLYCOSYLTRANSFERASE"/>
    <property type="match status" value="1"/>
</dbReference>
<dbReference type="OrthoDB" id="9787111at2"/>
<accession>A0A3S3TJH0</accession>
<dbReference type="SUPFAM" id="SSF53756">
    <property type="entry name" value="UDP-Glycosyltransferase/glycogen phosphorylase"/>
    <property type="match status" value="1"/>
</dbReference>
<name>A0A3S3TJH0_9SPHI</name>
<evidence type="ECO:0000313" key="3">
    <source>
        <dbReference type="EMBL" id="RVU02467.1"/>
    </source>
</evidence>
<dbReference type="AlphaFoldDB" id="A0A3S3TJH0"/>
<dbReference type="Pfam" id="PF00534">
    <property type="entry name" value="Glycos_transf_1"/>
    <property type="match status" value="1"/>
</dbReference>
<keyword evidence="3" id="KW-0808">Transferase</keyword>
<dbReference type="Gene3D" id="3.40.50.2000">
    <property type="entry name" value="Glycogen Phosphorylase B"/>
    <property type="match status" value="2"/>
</dbReference>
<dbReference type="EMBL" id="SACK01000001">
    <property type="protein sequence ID" value="RVU02467.1"/>
    <property type="molecule type" value="Genomic_DNA"/>
</dbReference>
<protein>
    <submittedName>
        <fullName evidence="3">Glycosyltransferase</fullName>
    </submittedName>
</protein>